<dbReference type="GO" id="GO:0008897">
    <property type="term" value="F:holo-[acyl-carrier-protein] synthase activity"/>
    <property type="evidence" value="ECO:0007669"/>
    <property type="project" value="UniProtKB-EC"/>
</dbReference>
<name>A0ABV7B6Z1_9GAMM</name>
<evidence type="ECO:0000256" key="7">
    <source>
        <dbReference type="ARBA" id="ARBA00023160"/>
    </source>
</evidence>
<keyword evidence="4 8" id="KW-0276">Fatty acid metabolism</keyword>
<comment type="caution">
    <text evidence="10">The sequence shown here is derived from an EMBL/GenBank/DDBJ whole genome shotgun (WGS) entry which is preliminary data.</text>
</comment>
<dbReference type="InterPro" id="IPR002582">
    <property type="entry name" value="ACPS"/>
</dbReference>
<dbReference type="RefSeq" id="WP_379760244.1">
    <property type="nucleotide sequence ID" value="NZ_JBHRSQ010000018.1"/>
</dbReference>
<dbReference type="InterPro" id="IPR037143">
    <property type="entry name" value="4-PPantetheinyl_Trfase_dom_sf"/>
</dbReference>
<keyword evidence="1 8" id="KW-0444">Lipid biosynthesis</keyword>
<comment type="similarity">
    <text evidence="8">Belongs to the P-Pant transferase superfamily. AcpS family.</text>
</comment>
<evidence type="ECO:0000313" key="11">
    <source>
        <dbReference type="Proteomes" id="UP001595386"/>
    </source>
</evidence>
<evidence type="ECO:0000256" key="5">
    <source>
        <dbReference type="ARBA" id="ARBA00022842"/>
    </source>
</evidence>
<dbReference type="SUPFAM" id="SSF56214">
    <property type="entry name" value="4'-phosphopantetheinyl transferase"/>
    <property type="match status" value="1"/>
</dbReference>
<dbReference type="InterPro" id="IPR008278">
    <property type="entry name" value="4-PPantetheinyl_Trfase_dom"/>
</dbReference>
<proteinExistence type="inferred from homology"/>
<organism evidence="10 11">
    <name type="scientific">Halomonas tibetensis</name>
    <dbReference type="NCBI Taxonomy" id="2259590"/>
    <lineage>
        <taxon>Bacteria</taxon>
        <taxon>Pseudomonadati</taxon>
        <taxon>Pseudomonadota</taxon>
        <taxon>Gammaproteobacteria</taxon>
        <taxon>Oceanospirillales</taxon>
        <taxon>Halomonadaceae</taxon>
        <taxon>Halomonas</taxon>
    </lineage>
</organism>
<dbReference type="Pfam" id="PF01648">
    <property type="entry name" value="ACPS"/>
    <property type="match status" value="1"/>
</dbReference>
<comment type="function">
    <text evidence="8">Transfers the 4'-phosphopantetheine moiety from coenzyme A to a Ser of acyl-carrier-protein.</text>
</comment>
<dbReference type="HAMAP" id="MF_00101">
    <property type="entry name" value="AcpS"/>
    <property type="match status" value="1"/>
</dbReference>
<keyword evidence="5 8" id="KW-0460">Magnesium</keyword>
<dbReference type="EMBL" id="JBHRSQ010000018">
    <property type="protein sequence ID" value="MFC2993018.1"/>
    <property type="molecule type" value="Genomic_DNA"/>
</dbReference>
<evidence type="ECO:0000256" key="3">
    <source>
        <dbReference type="ARBA" id="ARBA00022723"/>
    </source>
</evidence>
<sequence>MILGIGTDIARVERFERALTRHGERLALRLLGERERERLRGHPSPAAFMAKRFAAKEAFVKALGTGLRLGIRWTEVQVTNDALGRPSLLLSGKANELAMAAGVRAIHLSISDEASLAIAFVVLEGQGVEGAGLEN</sequence>
<gene>
    <name evidence="8 10" type="primary">acpS</name>
    <name evidence="10" type="ORF">ACFODV_13395</name>
</gene>
<keyword evidence="3 8" id="KW-0479">Metal-binding</keyword>
<dbReference type="Gene3D" id="3.90.470.20">
    <property type="entry name" value="4'-phosphopantetheinyl transferase domain"/>
    <property type="match status" value="1"/>
</dbReference>
<comment type="cofactor">
    <cofactor evidence="8">
        <name>Mg(2+)</name>
        <dbReference type="ChEBI" id="CHEBI:18420"/>
    </cofactor>
</comment>
<feature type="binding site" evidence="8">
    <location>
        <position position="8"/>
    </location>
    <ligand>
        <name>Mg(2+)</name>
        <dbReference type="ChEBI" id="CHEBI:18420"/>
    </ligand>
</feature>
<keyword evidence="8" id="KW-0963">Cytoplasm</keyword>
<evidence type="ECO:0000313" key="10">
    <source>
        <dbReference type="EMBL" id="MFC2993018.1"/>
    </source>
</evidence>
<dbReference type="NCBIfam" id="TIGR00516">
    <property type="entry name" value="acpS"/>
    <property type="match status" value="1"/>
</dbReference>
<evidence type="ECO:0000259" key="9">
    <source>
        <dbReference type="Pfam" id="PF01648"/>
    </source>
</evidence>
<comment type="subcellular location">
    <subcellularLocation>
        <location evidence="8">Cytoplasm</location>
    </subcellularLocation>
</comment>
<dbReference type="NCBIfam" id="TIGR00556">
    <property type="entry name" value="pantethn_trn"/>
    <property type="match status" value="1"/>
</dbReference>
<dbReference type="InterPro" id="IPR004568">
    <property type="entry name" value="Ppantetheine-prot_Trfase_dom"/>
</dbReference>
<dbReference type="EC" id="2.7.8.7" evidence="8"/>
<evidence type="ECO:0000256" key="2">
    <source>
        <dbReference type="ARBA" id="ARBA00022679"/>
    </source>
</evidence>
<evidence type="ECO:0000256" key="4">
    <source>
        <dbReference type="ARBA" id="ARBA00022832"/>
    </source>
</evidence>
<keyword evidence="6 8" id="KW-0443">Lipid metabolism</keyword>
<feature type="domain" description="4'-phosphopantetheinyl transferase" evidence="9">
    <location>
        <begin position="4"/>
        <end position="103"/>
    </location>
</feature>
<dbReference type="Proteomes" id="UP001595386">
    <property type="component" value="Unassembled WGS sequence"/>
</dbReference>
<accession>A0ABV7B6Z1</accession>
<keyword evidence="11" id="KW-1185">Reference proteome</keyword>
<evidence type="ECO:0000256" key="6">
    <source>
        <dbReference type="ARBA" id="ARBA00023098"/>
    </source>
</evidence>
<feature type="binding site" evidence="8">
    <location>
        <position position="57"/>
    </location>
    <ligand>
        <name>Mg(2+)</name>
        <dbReference type="ChEBI" id="CHEBI:18420"/>
    </ligand>
</feature>
<evidence type="ECO:0000256" key="8">
    <source>
        <dbReference type="HAMAP-Rule" id="MF_00101"/>
    </source>
</evidence>
<evidence type="ECO:0000256" key="1">
    <source>
        <dbReference type="ARBA" id="ARBA00022516"/>
    </source>
</evidence>
<reference evidence="11" key="1">
    <citation type="journal article" date="2019" name="Int. J. Syst. Evol. Microbiol.">
        <title>The Global Catalogue of Microorganisms (GCM) 10K type strain sequencing project: providing services to taxonomists for standard genome sequencing and annotation.</title>
        <authorList>
            <consortium name="The Broad Institute Genomics Platform"/>
            <consortium name="The Broad Institute Genome Sequencing Center for Infectious Disease"/>
            <person name="Wu L."/>
            <person name="Ma J."/>
        </authorList>
    </citation>
    <scope>NUCLEOTIDE SEQUENCE [LARGE SCALE GENOMIC DNA]</scope>
    <source>
        <strain evidence="11">KCTC 52660</strain>
    </source>
</reference>
<keyword evidence="7 8" id="KW-0275">Fatty acid biosynthesis</keyword>
<comment type="catalytic activity">
    <reaction evidence="8">
        <text>apo-[ACP] + CoA = holo-[ACP] + adenosine 3',5'-bisphosphate + H(+)</text>
        <dbReference type="Rhea" id="RHEA:12068"/>
        <dbReference type="Rhea" id="RHEA-COMP:9685"/>
        <dbReference type="Rhea" id="RHEA-COMP:9690"/>
        <dbReference type="ChEBI" id="CHEBI:15378"/>
        <dbReference type="ChEBI" id="CHEBI:29999"/>
        <dbReference type="ChEBI" id="CHEBI:57287"/>
        <dbReference type="ChEBI" id="CHEBI:58343"/>
        <dbReference type="ChEBI" id="CHEBI:64479"/>
        <dbReference type="EC" id="2.7.8.7"/>
    </reaction>
</comment>
<keyword evidence="2 8" id="KW-0808">Transferase</keyword>
<protein>
    <recommendedName>
        <fullName evidence="8">Holo-[acyl-carrier-protein] synthase</fullName>
        <shortName evidence="8">Holo-ACP synthase</shortName>
        <ecNumber evidence="8">2.7.8.7</ecNumber>
    </recommendedName>
    <alternativeName>
        <fullName evidence="8">4'-phosphopantetheinyl transferase AcpS</fullName>
    </alternativeName>
</protein>